<proteinExistence type="predicted"/>
<comment type="caution">
    <text evidence="1">The sequence shown here is derived from an EMBL/GenBank/DDBJ whole genome shotgun (WGS) entry which is preliminary data.</text>
</comment>
<organism evidence="1 2">
    <name type="scientific">Stylosanthes scabra</name>
    <dbReference type="NCBI Taxonomy" id="79078"/>
    <lineage>
        <taxon>Eukaryota</taxon>
        <taxon>Viridiplantae</taxon>
        <taxon>Streptophyta</taxon>
        <taxon>Embryophyta</taxon>
        <taxon>Tracheophyta</taxon>
        <taxon>Spermatophyta</taxon>
        <taxon>Magnoliopsida</taxon>
        <taxon>eudicotyledons</taxon>
        <taxon>Gunneridae</taxon>
        <taxon>Pentapetalae</taxon>
        <taxon>rosids</taxon>
        <taxon>fabids</taxon>
        <taxon>Fabales</taxon>
        <taxon>Fabaceae</taxon>
        <taxon>Papilionoideae</taxon>
        <taxon>50 kb inversion clade</taxon>
        <taxon>dalbergioids sensu lato</taxon>
        <taxon>Dalbergieae</taxon>
        <taxon>Pterocarpus clade</taxon>
        <taxon>Stylosanthes</taxon>
    </lineage>
</organism>
<dbReference type="EMBL" id="JASCZI010272764">
    <property type="protein sequence ID" value="MED6223422.1"/>
    <property type="molecule type" value="Genomic_DNA"/>
</dbReference>
<gene>
    <name evidence="1" type="ORF">PIB30_073822</name>
</gene>
<reference evidence="1 2" key="1">
    <citation type="journal article" date="2023" name="Plants (Basel)">
        <title>Bridging the Gap: Combining Genomics and Transcriptomics Approaches to Understand Stylosanthes scabra, an Orphan Legume from the Brazilian Caatinga.</title>
        <authorList>
            <person name="Ferreira-Neto J.R.C."/>
            <person name="da Silva M.D."/>
            <person name="Binneck E."/>
            <person name="de Melo N.F."/>
            <person name="da Silva R.H."/>
            <person name="de Melo A.L.T.M."/>
            <person name="Pandolfi V."/>
            <person name="Bustamante F.O."/>
            <person name="Brasileiro-Vidal A.C."/>
            <person name="Benko-Iseppon A.M."/>
        </authorList>
    </citation>
    <scope>NUCLEOTIDE SEQUENCE [LARGE SCALE GENOMIC DNA]</scope>
    <source>
        <tissue evidence="1">Leaves</tissue>
    </source>
</reference>
<dbReference type="Proteomes" id="UP001341840">
    <property type="component" value="Unassembled WGS sequence"/>
</dbReference>
<name>A0ABU6ZN88_9FABA</name>
<sequence length="67" mass="7688">MTDFHQLLQVPSLEVQVVQRVLGCSVVKKRFSCSVAGRRRRSTPEERKNQNIKKTIWTQLGSLKTSC</sequence>
<evidence type="ECO:0000313" key="2">
    <source>
        <dbReference type="Proteomes" id="UP001341840"/>
    </source>
</evidence>
<keyword evidence="2" id="KW-1185">Reference proteome</keyword>
<protein>
    <submittedName>
        <fullName evidence="1">Uncharacterized protein</fullName>
    </submittedName>
</protein>
<evidence type="ECO:0000313" key="1">
    <source>
        <dbReference type="EMBL" id="MED6223422.1"/>
    </source>
</evidence>
<accession>A0ABU6ZN88</accession>